<dbReference type="AlphaFoldDB" id="A0A9N9J7F4"/>
<proteinExistence type="predicted"/>
<accession>A0A9N9J7F4</accession>
<dbReference type="EMBL" id="CAJVPY010018816">
    <property type="protein sequence ID" value="CAG8768741.1"/>
    <property type="molecule type" value="Genomic_DNA"/>
</dbReference>
<dbReference type="OrthoDB" id="2389038at2759"/>
<dbReference type="Proteomes" id="UP000789405">
    <property type="component" value="Unassembled WGS sequence"/>
</dbReference>
<reference evidence="2" key="1">
    <citation type="submission" date="2021-06" db="EMBL/GenBank/DDBJ databases">
        <authorList>
            <person name="Kallberg Y."/>
            <person name="Tangrot J."/>
            <person name="Rosling A."/>
        </authorList>
    </citation>
    <scope>NUCLEOTIDE SEQUENCE</scope>
    <source>
        <strain evidence="2">MA453B</strain>
    </source>
</reference>
<sequence>MEFYQLHQVNEWTCVKIVEYYRAKIKKKDWGTVLDSVKKDLQKVAEVNSGFDATRRRKAQEIVDRWKHWTAPTDRNMDNPHFKVEFQKIKTTKSSSASASPVSDGENEEQDEPIEIDLMSIKKQLEMVPLIEWKVGDINVTQKFRQYQRSVIDKAMNYGLKWDDSYEILAFASIIVLSWPCPYSKFFTNREWDQITQTNPYVIQYPVIPSQTSTVLREVAMKHLMGKESYMQPDESELSKAVARTFNDLCDVPIYSPVKMSEELHCDKLLFPYINSLFFRRLAEYEVRLNCAVGSSKKRPDFSCVVDDVPILNSEIKPLGVTPLKRKKDFAKIHLRAKKSINQQLNLKGGPGEAGLLMNMGDVVESFFMDFRFGLYCSWPFHRTRLAIDKASMPLIESNFCHFVALEARIERVNKLAEDFKGRSQQFTPPLQIKFMTEFPDSPQLRQLLELS</sequence>
<evidence type="ECO:0000313" key="2">
    <source>
        <dbReference type="EMBL" id="CAG8768741.1"/>
    </source>
</evidence>
<evidence type="ECO:0000256" key="1">
    <source>
        <dbReference type="SAM" id="MobiDB-lite"/>
    </source>
</evidence>
<feature type="region of interest" description="Disordered" evidence="1">
    <location>
        <begin position="90"/>
        <end position="111"/>
    </location>
</feature>
<evidence type="ECO:0000313" key="3">
    <source>
        <dbReference type="Proteomes" id="UP000789405"/>
    </source>
</evidence>
<comment type="caution">
    <text evidence="2">The sequence shown here is derived from an EMBL/GenBank/DDBJ whole genome shotgun (WGS) entry which is preliminary data.</text>
</comment>
<protein>
    <submittedName>
        <fullName evidence="2">9675_t:CDS:1</fullName>
    </submittedName>
</protein>
<organism evidence="2 3">
    <name type="scientific">Dentiscutata erythropus</name>
    <dbReference type="NCBI Taxonomy" id="1348616"/>
    <lineage>
        <taxon>Eukaryota</taxon>
        <taxon>Fungi</taxon>
        <taxon>Fungi incertae sedis</taxon>
        <taxon>Mucoromycota</taxon>
        <taxon>Glomeromycotina</taxon>
        <taxon>Glomeromycetes</taxon>
        <taxon>Diversisporales</taxon>
        <taxon>Gigasporaceae</taxon>
        <taxon>Dentiscutata</taxon>
    </lineage>
</organism>
<name>A0A9N9J7F4_9GLOM</name>
<gene>
    <name evidence="2" type="ORF">DERYTH_LOCUS18488</name>
</gene>
<keyword evidence="3" id="KW-1185">Reference proteome</keyword>